<dbReference type="AlphaFoldDB" id="S0FPU3"/>
<organism evidence="2 3">
    <name type="scientific">Ruminiclostridium cellobioparum subsp. termitidis CT1112</name>
    <dbReference type="NCBI Taxonomy" id="1195236"/>
    <lineage>
        <taxon>Bacteria</taxon>
        <taxon>Bacillati</taxon>
        <taxon>Bacillota</taxon>
        <taxon>Clostridia</taxon>
        <taxon>Eubacteriales</taxon>
        <taxon>Oscillospiraceae</taxon>
        <taxon>Ruminiclostridium</taxon>
    </lineage>
</organism>
<evidence type="ECO:0000313" key="2">
    <source>
        <dbReference type="EMBL" id="EMS72341.1"/>
    </source>
</evidence>
<feature type="domain" description="DUF58" evidence="1">
    <location>
        <begin position="46"/>
        <end position="249"/>
    </location>
</feature>
<dbReference type="STRING" id="1195236.CTER_1808"/>
<comment type="caution">
    <text evidence="2">The sequence shown here is derived from an EMBL/GenBank/DDBJ whole genome shotgun (WGS) entry which is preliminary data.</text>
</comment>
<evidence type="ECO:0000259" key="1">
    <source>
        <dbReference type="Pfam" id="PF01882"/>
    </source>
</evidence>
<protein>
    <recommendedName>
        <fullName evidence="1">DUF58 domain-containing protein</fullName>
    </recommendedName>
</protein>
<evidence type="ECO:0000313" key="3">
    <source>
        <dbReference type="Proteomes" id="UP000014155"/>
    </source>
</evidence>
<dbReference type="InterPro" id="IPR002881">
    <property type="entry name" value="DUF58"/>
</dbReference>
<dbReference type="PANTHER" id="PTHR33608:SF7">
    <property type="entry name" value="DUF58 DOMAIN-CONTAINING PROTEIN"/>
    <property type="match status" value="1"/>
</dbReference>
<reference evidence="2 3" key="1">
    <citation type="journal article" date="2013" name="Genome Announc.">
        <title>Draft Genome Sequence of the Cellulolytic, Mesophilic, Anaerobic Bacterium Clostridium termitidis Strain CT1112 (DSM 5398).</title>
        <authorList>
            <person name="Lal S."/>
            <person name="Ramachandran U."/>
            <person name="Zhang X."/>
            <person name="Munir R."/>
            <person name="Sparling R."/>
            <person name="Levin D.B."/>
        </authorList>
    </citation>
    <scope>NUCLEOTIDE SEQUENCE [LARGE SCALE GENOMIC DNA]</scope>
    <source>
        <strain evidence="2 3">CT1112</strain>
    </source>
</reference>
<proteinExistence type="predicted"/>
<dbReference type="SUPFAM" id="SSF53300">
    <property type="entry name" value="vWA-like"/>
    <property type="match status" value="1"/>
</dbReference>
<dbReference type="eggNOG" id="COG1721">
    <property type="taxonomic scope" value="Bacteria"/>
</dbReference>
<dbReference type="EMBL" id="AORV01000028">
    <property type="protein sequence ID" value="EMS72341.1"/>
    <property type="molecule type" value="Genomic_DNA"/>
</dbReference>
<name>S0FPU3_RUMCE</name>
<dbReference type="PATRIC" id="fig|1195236.3.peg.2130"/>
<keyword evidence="3" id="KW-1185">Reference proteome</keyword>
<accession>S0FPU3</accession>
<dbReference type="Pfam" id="PF01882">
    <property type="entry name" value="DUF58"/>
    <property type="match status" value="1"/>
</dbReference>
<dbReference type="InterPro" id="IPR036465">
    <property type="entry name" value="vWFA_dom_sf"/>
</dbReference>
<dbReference type="PANTHER" id="PTHR33608">
    <property type="entry name" value="BLL2464 PROTEIN"/>
    <property type="match status" value="1"/>
</dbReference>
<dbReference type="Proteomes" id="UP000014155">
    <property type="component" value="Unassembled WGS sequence"/>
</dbReference>
<sequence length="290" mass="32728">MKEKVFDENFYRKLESISIKARMTLTDGAAGGRKSKAKGSSVEFSDFREYTPGDDFRRIDWNAYGRFDKLFLRLFMEEREALLNIFCDCSKSMDFGEKSKAAMALRITGILTYLALNNLDRVCLNRLQEGTVVTSSSYMGKSSFQKALQFLESGSFMGNTNLAESIKRKELKSRGISVVISDFFTTGSIDEVIKYLAFKKQQIILIQVLCEDELDPRLGGQVRLVDSETEAEMNLTITPKLLKAYEAKLRGLQTGIKASAKKYGGVFFHISSSDSLEKIVFEDFAREGLL</sequence>
<dbReference type="RefSeq" id="WP_004625335.1">
    <property type="nucleotide sequence ID" value="NZ_AORV01000028.1"/>
</dbReference>
<gene>
    <name evidence="2" type="ORF">CTER_1808</name>
</gene>